<evidence type="ECO:0000313" key="2">
    <source>
        <dbReference type="Proteomes" id="UP000264541"/>
    </source>
</evidence>
<dbReference type="InterPro" id="IPR025072">
    <property type="entry name" value="Fur_reg_FbpA"/>
</dbReference>
<sequence>MSEFKHTEFRKNLLIDRLLSAGVYKTADERHLYDAPLKILEEEYKLLQNKSGSSNNSTVIT</sequence>
<organism evidence="1 2">
    <name type="scientific">Peribacillus saganii</name>
    <dbReference type="NCBI Taxonomy" id="2303992"/>
    <lineage>
        <taxon>Bacteria</taxon>
        <taxon>Bacillati</taxon>
        <taxon>Bacillota</taxon>
        <taxon>Bacilli</taxon>
        <taxon>Bacillales</taxon>
        <taxon>Bacillaceae</taxon>
        <taxon>Peribacillus</taxon>
    </lineage>
</organism>
<comment type="caution">
    <text evidence="1">The sequence shown here is derived from an EMBL/GenBank/DDBJ whole genome shotgun (WGS) entry which is preliminary data.</text>
</comment>
<evidence type="ECO:0000313" key="1">
    <source>
        <dbReference type="EMBL" id="RFU70948.1"/>
    </source>
</evidence>
<keyword evidence="2" id="KW-1185">Reference proteome</keyword>
<accession>A0A372LRY8</accession>
<reference evidence="1 2" key="1">
    <citation type="submission" date="2018-08" db="EMBL/GenBank/DDBJ databases">
        <title>Bacillus chawlae sp. nov., Bacillus glennii sp. nov., and Bacillus saganii sp. nov. Isolated from the Vehicle Assembly Building at Kennedy Space Center where the Viking Spacecraft were Assembled.</title>
        <authorList>
            <person name="Seuylemezian A."/>
            <person name="Vaishampayan P."/>
        </authorList>
    </citation>
    <scope>NUCLEOTIDE SEQUENCE [LARGE SCALE GENOMIC DNA]</scope>
    <source>
        <strain evidence="1 2">V47-23a</strain>
    </source>
</reference>
<name>A0A372LRY8_9BACI</name>
<dbReference type="EMBL" id="QVTE01000008">
    <property type="protein sequence ID" value="RFU70948.1"/>
    <property type="molecule type" value="Genomic_DNA"/>
</dbReference>
<gene>
    <name evidence="1" type="primary">fbpA</name>
    <name evidence="1" type="ORF">D0469_03090</name>
</gene>
<dbReference type="AlphaFoldDB" id="A0A372LRY8"/>
<protein>
    <submittedName>
        <fullName evidence="1">Fur-regulated basic protein FbpA</fullName>
    </submittedName>
</protein>
<dbReference type="Proteomes" id="UP000264541">
    <property type="component" value="Unassembled WGS sequence"/>
</dbReference>
<dbReference type="RefSeq" id="WP_117325176.1">
    <property type="nucleotide sequence ID" value="NZ_QVTE01000008.1"/>
</dbReference>
<dbReference type="Pfam" id="PF13076">
    <property type="entry name" value="Fur_reg_FbpA"/>
    <property type="match status" value="1"/>
</dbReference>
<proteinExistence type="predicted"/>
<dbReference type="OrthoDB" id="2909168at2"/>